<dbReference type="Gene3D" id="4.10.240.10">
    <property type="entry name" value="Zn(2)-C6 fungal-type DNA-binding domain"/>
    <property type="match status" value="1"/>
</dbReference>
<feature type="domain" description="Zn(2)-C6 fungal-type" evidence="7">
    <location>
        <begin position="13"/>
        <end position="43"/>
    </location>
</feature>
<dbReference type="OrthoDB" id="3862662at2759"/>
<sequence>MSDPTHTAPPQRTCGHCKTSKKKCDKLLPACSRCLRLSIDCLYPDVEKPDTSEVSQEVQNAKFDEVFHRLEKLEAHILTCNSTTQEEGPSSAQLSSNGGSTLLSDAPQSDDWKVNPGLLKPKALAFLLASSVSRALHENHTTARAIFEKYLAHTHHWLPVISKDSMTKAQRNFELILPDQDGSLFLLAAHLVVSPLSSHPGGKSDPDSDWYRTAKYHFGQCVAMSDPFIGIAQAGIMLALFEHTQCLNDRAHVTLGVASRILLALEIEETVSAVINRESGDVTSEEEEAVLTWWSLILMEKYINMPPLEIPKTSIIHQESLQLEFWDTLPMLPPVLQTFKSIESDNLRDVLRELESARLLGRVQMFIRKNRHADITRLSGDVEGLLHETDNLVARHIADQLHVGWSAGVAVALR</sequence>
<dbReference type="CDD" id="cd12148">
    <property type="entry name" value="fungal_TF_MHR"/>
    <property type="match status" value="1"/>
</dbReference>
<evidence type="ECO:0000256" key="5">
    <source>
        <dbReference type="ARBA" id="ARBA00023242"/>
    </source>
</evidence>
<keyword evidence="5" id="KW-0539">Nucleus</keyword>
<dbReference type="Pfam" id="PF00172">
    <property type="entry name" value="Zn_clus"/>
    <property type="match status" value="1"/>
</dbReference>
<evidence type="ECO:0000256" key="1">
    <source>
        <dbReference type="ARBA" id="ARBA00004123"/>
    </source>
</evidence>
<evidence type="ECO:0000256" key="2">
    <source>
        <dbReference type="ARBA" id="ARBA00022723"/>
    </source>
</evidence>
<reference evidence="8" key="1">
    <citation type="journal article" date="2020" name="Stud. Mycol.">
        <title>101 Dothideomycetes genomes: a test case for predicting lifestyles and emergence of pathogens.</title>
        <authorList>
            <person name="Haridas S."/>
            <person name="Albert R."/>
            <person name="Binder M."/>
            <person name="Bloem J."/>
            <person name="Labutti K."/>
            <person name="Salamov A."/>
            <person name="Andreopoulos B."/>
            <person name="Baker S."/>
            <person name="Barry K."/>
            <person name="Bills G."/>
            <person name="Bluhm B."/>
            <person name="Cannon C."/>
            <person name="Castanera R."/>
            <person name="Culley D."/>
            <person name="Daum C."/>
            <person name="Ezra D."/>
            <person name="Gonzalez J."/>
            <person name="Henrissat B."/>
            <person name="Kuo A."/>
            <person name="Liang C."/>
            <person name="Lipzen A."/>
            <person name="Lutzoni F."/>
            <person name="Magnuson J."/>
            <person name="Mondo S."/>
            <person name="Nolan M."/>
            <person name="Ohm R."/>
            <person name="Pangilinan J."/>
            <person name="Park H.-J."/>
            <person name="Ramirez L."/>
            <person name="Alfaro M."/>
            <person name="Sun H."/>
            <person name="Tritt A."/>
            <person name="Yoshinaga Y."/>
            <person name="Zwiers L.-H."/>
            <person name="Turgeon B."/>
            <person name="Goodwin S."/>
            <person name="Spatafora J."/>
            <person name="Crous P."/>
            <person name="Grigoriev I."/>
        </authorList>
    </citation>
    <scope>NUCLEOTIDE SEQUENCE</scope>
    <source>
        <strain evidence="8">CBS 123094</strain>
    </source>
</reference>
<gene>
    <name evidence="8" type="ORF">P154DRAFT_532017</name>
</gene>
<dbReference type="PROSITE" id="PS00463">
    <property type="entry name" value="ZN2_CY6_FUNGAL_1"/>
    <property type="match status" value="1"/>
</dbReference>
<dbReference type="SUPFAM" id="SSF57701">
    <property type="entry name" value="Zn2/Cys6 DNA-binding domain"/>
    <property type="match status" value="1"/>
</dbReference>
<dbReference type="SMART" id="SM00066">
    <property type="entry name" value="GAL4"/>
    <property type="match status" value="1"/>
</dbReference>
<keyword evidence="3" id="KW-0805">Transcription regulation</keyword>
<dbReference type="InterPro" id="IPR001138">
    <property type="entry name" value="Zn2Cys6_DnaBD"/>
</dbReference>
<dbReference type="GO" id="GO:0008270">
    <property type="term" value="F:zinc ion binding"/>
    <property type="evidence" value="ECO:0007669"/>
    <property type="project" value="InterPro"/>
</dbReference>
<evidence type="ECO:0000256" key="4">
    <source>
        <dbReference type="ARBA" id="ARBA00023163"/>
    </source>
</evidence>
<dbReference type="InterPro" id="IPR050815">
    <property type="entry name" value="TF_fung"/>
</dbReference>
<name>A0A6A5WQ22_9PLEO</name>
<dbReference type="PANTHER" id="PTHR47338:SF20">
    <property type="entry name" value="ZN(II)2CYS6 TRANSCRIPTION FACTOR (EUROFUNG)"/>
    <property type="match status" value="1"/>
</dbReference>
<accession>A0A6A5WQ22</accession>
<dbReference type="PANTHER" id="PTHR47338">
    <property type="entry name" value="ZN(II)2CYS6 TRANSCRIPTION FACTOR (EUROFUNG)-RELATED"/>
    <property type="match status" value="1"/>
</dbReference>
<organism evidence="8 9">
    <name type="scientific">Amniculicola lignicola CBS 123094</name>
    <dbReference type="NCBI Taxonomy" id="1392246"/>
    <lineage>
        <taxon>Eukaryota</taxon>
        <taxon>Fungi</taxon>
        <taxon>Dikarya</taxon>
        <taxon>Ascomycota</taxon>
        <taxon>Pezizomycotina</taxon>
        <taxon>Dothideomycetes</taxon>
        <taxon>Pleosporomycetidae</taxon>
        <taxon>Pleosporales</taxon>
        <taxon>Amniculicolaceae</taxon>
        <taxon>Amniculicola</taxon>
    </lineage>
</organism>
<evidence type="ECO:0000313" key="8">
    <source>
        <dbReference type="EMBL" id="KAF2003637.1"/>
    </source>
</evidence>
<dbReference type="AlphaFoldDB" id="A0A6A5WQ22"/>
<evidence type="ECO:0000256" key="3">
    <source>
        <dbReference type="ARBA" id="ARBA00023015"/>
    </source>
</evidence>
<comment type="subcellular location">
    <subcellularLocation>
        <location evidence="1">Nucleus</location>
    </subcellularLocation>
</comment>
<dbReference type="InterPro" id="IPR036864">
    <property type="entry name" value="Zn2-C6_fun-type_DNA-bd_sf"/>
</dbReference>
<evidence type="ECO:0000313" key="9">
    <source>
        <dbReference type="Proteomes" id="UP000799779"/>
    </source>
</evidence>
<protein>
    <recommendedName>
        <fullName evidence="7">Zn(2)-C6 fungal-type domain-containing protein</fullName>
    </recommendedName>
</protein>
<proteinExistence type="predicted"/>
<evidence type="ECO:0000256" key="6">
    <source>
        <dbReference type="SAM" id="MobiDB-lite"/>
    </source>
</evidence>
<keyword evidence="9" id="KW-1185">Reference proteome</keyword>
<dbReference type="CDD" id="cd00067">
    <property type="entry name" value="GAL4"/>
    <property type="match status" value="1"/>
</dbReference>
<evidence type="ECO:0000259" key="7">
    <source>
        <dbReference type="PROSITE" id="PS50048"/>
    </source>
</evidence>
<dbReference type="GO" id="GO:0000981">
    <property type="term" value="F:DNA-binding transcription factor activity, RNA polymerase II-specific"/>
    <property type="evidence" value="ECO:0007669"/>
    <property type="project" value="InterPro"/>
</dbReference>
<dbReference type="GO" id="GO:0005634">
    <property type="term" value="C:nucleus"/>
    <property type="evidence" value="ECO:0007669"/>
    <property type="project" value="UniProtKB-SubCell"/>
</dbReference>
<dbReference type="EMBL" id="ML977571">
    <property type="protein sequence ID" value="KAF2003637.1"/>
    <property type="molecule type" value="Genomic_DNA"/>
</dbReference>
<feature type="region of interest" description="Disordered" evidence="6">
    <location>
        <begin position="84"/>
        <end position="107"/>
    </location>
</feature>
<dbReference type="Proteomes" id="UP000799779">
    <property type="component" value="Unassembled WGS sequence"/>
</dbReference>
<dbReference type="PROSITE" id="PS50048">
    <property type="entry name" value="ZN2_CY6_FUNGAL_2"/>
    <property type="match status" value="1"/>
</dbReference>
<keyword evidence="2" id="KW-0479">Metal-binding</keyword>
<keyword evidence="4" id="KW-0804">Transcription</keyword>